<dbReference type="InterPro" id="IPR037546">
    <property type="entry name" value="SAC51-like"/>
</dbReference>
<name>A0A0K9NNV3_ZOSMR</name>
<keyword evidence="7" id="KW-1185">Reference proteome</keyword>
<comment type="similarity">
    <text evidence="1">Belongs to the bHLH protein family.</text>
</comment>
<feature type="compositionally biased region" description="Basic and acidic residues" evidence="4">
    <location>
        <begin position="124"/>
        <end position="139"/>
    </location>
</feature>
<dbReference type="SUPFAM" id="SSF47459">
    <property type="entry name" value="HLH, helix-loop-helix DNA-binding domain"/>
    <property type="match status" value="1"/>
</dbReference>
<dbReference type="PANTHER" id="PTHR36066:SF11">
    <property type="entry name" value="TRANSCRIPTION FACTOR BHLH144"/>
    <property type="match status" value="1"/>
</dbReference>
<reference evidence="7" key="1">
    <citation type="journal article" date="2016" name="Nature">
        <title>The genome of the seagrass Zostera marina reveals angiosperm adaptation to the sea.</title>
        <authorList>
            <person name="Olsen J.L."/>
            <person name="Rouze P."/>
            <person name="Verhelst B."/>
            <person name="Lin Y.-C."/>
            <person name="Bayer T."/>
            <person name="Collen J."/>
            <person name="Dattolo E."/>
            <person name="De Paoli E."/>
            <person name="Dittami S."/>
            <person name="Maumus F."/>
            <person name="Michel G."/>
            <person name="Kersting A."/>
            <person name="Lauritano C."/>
            <person name="Lohaus R."/>
            <person name="Toepel M."/>
            <person name="Tonon T."/>
            <person name="Vanneste K."/>
            <person name="Amirebrahimi M."/>
            <person name="Brakel J."/>
            <person name="Bostroem C."/>
            <person name="Chovatia M."/>
            <person name="Grimwood J."/>
            <person name="Jenkins J.W."/>
            <person name="Jueterbock A."/>
            <person name="Mraz A."/>
            <person name="Stam W.T."/>
            <person name="Tice H."/>
            <person name="Bornberg-Bauer E."/>
            <person name="Green P.J."/>
            <person name="Pearson G.A."/>
            <person name="Procaccini G."/>
            <person name="Duarte C.M."/>
            <person name="Schmutz J."/>
            <person name="Reusch T.B.H."/>
            <person name="Van de Peer Y."/>
        </authorList>
    </citation>
    <scope>NUCLEOTIDE SEQUENCE [LARGE SCALE GENOMIC DNA]</scope>
    <source>
        <strain evidence="7">cv. Finnish</strain>
    </source>
</reference>
<protein>
    <submittedName>
        <fullName evidence="6">Basic helix-loop-helix (BHLH) DNA-binding superfamily</fullName>
    </submittedName>
</protein>
<feature type="region of interest" description="Disordered" evidence="4">
    <location>
        <begin position="90"/>
        <end position="139"/>
    </location>
</feature>
<keyword evidence="6" id="KW-0238">DNA-binding</keyword>
<keyword evidence="2" id="KW-0805">Transcription regulation</keyword>
<organism evidence="6 7">
    <name type="scientific">Zostera marina</name>
    <name type="common">Eelgrass</name>
    <dbReference type="NCBI Taxonomy" id="29655"/>
    <lineage>
        <taxon>Eukaryota</taxon>
        <taxon>Viridiplantae</taxon>
        <taxon>Streptophyta</taxon>
        <taxon>Embryophyta</taxon>
        <taxon>Tracheophyta</taxon>
        <taxon>Spermatophyta</taxon>
        <taxon>Magnoliopsida</taxon>
        <taxon>Liliopsida</taxon>
        <taxon>Zosteraceae</taxon>
        <taxon>Zostera</taxon>
    </lineage>
</organism>
<dbReference type="OrthoDB" id="1921805at2759"/>
<evidence type="ECO:0000256" key="1">
    <source>
        <dbReference type="ARBA" id="ARBA00005510"/>
    </source>
</evidence>
<dbReference type="Pfam" id="PF23173">
    <property type="entry name" value="bHLH_SAC51"/>
    <property type="match status" value="1"/>
</dbReference>
<evidence type="ECO:0000313" key="6">
    <source>
        <dbReference type="EMBL" id="KMZ57640.1"/>
    </source>
</evidence>
<dbReference type="InterPro" id="IPR036638">
    <property type="entry name" value="HLH_DNA-bd_sf"/>
</dbReference>
<accession>A0A0K9NNV3</accession>
<gene>
    <name evidence="6" type="ORF">ZOSMA_83G00130</name>
</gene>
<dbReference type="GO" id="GO:0046983">
    <property type="term" value="F:protein dimerization activity"/>
    <property type="evidence" value="ECO:0007669"/>
    <property type="project" value="InterPro"/>
</dbReference>
<evidence type="ECO:0000256" key="2">
    <source>
        <dbReference type="ARBA" id="ARBA00023015"/>
    </source>
</evidence>
<evidence type="ECO:0000259" key="5">
    <source>
        <dbReference type="PROSITE" id="PS50888"/>
    </source>
</evidence>
<dbReference type="GO" id="GO:0003677">
    <property type="term" value="F:DNA binding"/>
    <property type="evidence" value="ECO:0007669"/>
    <property type="project" value="UniProtKB-KW"/>
</dbReference>
<dbReference type="AlphaFoldDB" id="A0A0K9NNV3"/>
<sequence>MAFAIGMALWIYGFIELRNYGTAGTEEMKKIMIYGFLTPARGKMFDPTETYGQGEGSQRIADKNERYISSESMSFKEDSDEIDALLSVEEEEDDVMSTGRTPSNNSYNSPDSDSACSKYGKQRCGGDERGEAGDTITGDRKKARVKKMVKVLRGIVPGGRQMDTPAFLDEAVKYLKSLKMEAKKLGIQNSNNLN</sequence>
<dbReference type="PANTHER" id="PTHR36066">
    <property type="entry name" value="TRANSCRIPTION FACTOR BHLH145"/>
    <property type="match status" value="1"/>
</dbReference>
<dbReference type="EMBL" id="LFYR01002038">
    <property type="protein sequence ID" value="KMZ57640.1"/>
    <property type="molecule type" value="Genomic_DNA"/>
</dbReference>
<dbReference type="Proteomes" id="UP000036987">
    <property type="component" value="Unassembled WGS sequence"/>
</dbReference>
<evidence type="ECO:0000256" key="3">
    <source>
        <dbReference type="ARBA" id="ARBA00023163"/>
    </source>
</evidence>
<evidence type="ECO:0000313" key="7">
    <source>
        <dbReference type="Proteomes" id="UP000036987"/>
    </source>
</evidence>
<dbReference type="PROSITE" id="PS50888">
    <property type="entry name" value="BHLH"/>
    <property type="match status" value="1"/>
</dbReference>
<evidence type="ECO:0000256" key="4">
    <source>
        <dbReference type="SAM" id="MobiDB-lite"/>
    </source>
</evidence>
<comment type="caution">
    <text evidence="6">The sequence shown here is derived from an EMBL/GenBank/DDBJ whole genome shotgun (WGS) entry which is preliminary data.</text>
</comment>
<feature type="domain" description="BHLH" evidence="5">
    <location>
        <begin position="129"/>
        <end position="178"/>
    </location>
</feature>
<keyword evidence="3" id="KW-0804">Transcription</keyword>
<dbReference type="InterPro" id="IPR011598">
    <property type="entry name" value="bHLH_dom"/>
</dbReference>
<feature type="compositionally biased region" description="Low complexity" evidence="4">
    <location>
        <begin position="102"/>
        <end position="114"/>
    </location>
</feature>
<proteinExistence type="inferred from homology"/>